<dbReference type="Gene3D" id="1.10.287.810">
    <property type="entry name" value="Mitochondrial import inner membrane translocase subunit tim13 like domains"/>
    <property type="match status" value="1"/>
</dbReference>
<dbReference type="FunFam" id="1.10.287.810:FF:000007">
    <property type="entry name" value="Mitochondrial import inner membrane translocase"/>
    <property type="match status" value="1"/>
</dbReference>
<evidence type="ECO:0000259" key="5">
    <source>
        <dbReference type="PROSITE" id="PS51292"/>
    </source>
</evidence>
<dbReference type="Gene3D" id="3.30.40.10">
    <property type="entry name" value="Zinc/RING finger domain, C3HC4 (zinc finger)"/>
    <property type="match status" value="1"/>
</dbReference>
<comment type="caution">
    <text evidence="6">The sequence shown here is derived from an EMBL/GenBank/DDBJ whole genome shotgun (WGS) entry which is preliminary data.</text>
</comment>
<accession>A0AAE1XVU9</accession>
<feature type="region of interest" description="Disordered" evidence="4">
    <location>
        <begin position="183"/>
        <end position="205"/>
    </location>
</feature>
<evidence type="ECO:0000313" key="7">
    <source>
        <dbReference type="Proteomes" id="UP001293254"/>
    </source>
</evidence>
<feature type="domain" description="RING-CH-type" evidence="5">
    <location>
        <begin position="104"/>
        <end position="170"/>
    </location>
</feature>
<dbReference type="InterPro" id="IPR035427">
    <property type="entry name" value="Tim10-like_dom_sf"/>
</dbReference>
<organism evidence="6 7">
    <name type="scientific">Sesamum alatum</name>
    <dbReference type="NCBI Taxonomy" id="300844"/>
    <lineage>
        <taxon>Eukaryota</taxon>
        <taxon>Viridiplantae</taxon>
        <taxon>Streptophyta</taxon>
        <taxon>Embryophyta</taxon>
        <taxon>Tracheophyta</taxon>
        <taxon>Spermatophyta</taxon>
        <taxon>Magnoliopsida</taxon>
        <taxon>eudicotyledons</taxon>
        <taxon>Gunneridae</taxon>
        <taxon>Pentapetalae</taxon>
        <taxon>asterids</taxon>
        <taxon>lamiids</taxon>
        <taxon>Lamiales</taxon>
        <taxon>Pedaliaceae</taxon>
        <taxon>Sesamum</taxon>
    </lineage>
</organism>
<evidence type="ECO:0000256" key="1">
    <source>
        <dbReference type="ARBA" id="ARBA00022723"/>
    </source>
</evidence>
<feature type="region of interest" description="Disordered" evidence="4">
    <location>
        <begin position="15"/>
        <end position="40"/>
    </location>
</feature>
<dbReference type="GO" id="GO:0008270">
    <property type="term" value="F:zinc ion binding"/>
    <property type="evidence" value="ECO:0007669"/>
    <property type="project" value="UniProtKB-KW"/>
</dbReference>
<evidence type="ECO:0000256" key="4">
    <source>
        <dbReference type="SAM" id="MobiDB-lite"/>
    </source>
</evidence>
<reference evidence="6" key="2">
    <citation type="journal article" date="2024" name="Plant">
        <title>Genomic evolution and insights into agronomic trait innovations of Sesamum species.</title>
        <authorList>
            <person name="Miao H."/>
            <person name="Wang L."/>
            <person name="Qu L."/>
            <person name="Liu H."/>
            <person name="Sun Y."/>
            <person name="Le M."/>
            <person name="Wang Q."/>
            <person name="Wei S."/>
            <person name="Zheng Y."/>
            <person name="Lin W."/>
            <person name="Duan Y."/>
            <person name="Cao H."/>
            <person name="Xiong S."/>
            <person name="Wang X."/>
            <person name="Wei L."/>
            <person name="Li C."/>
            <person name="Ma Q."/>
            <person name="Ju M."/>
            <person name="Zhao R."/>
            <person name="Li G."/>
            <person name="Mu C."/>
            <person name="Tian Q."/>
            <person name="Mei H."/>
            <person name="Zhang T."/>
            <person name="Gao T."/>
            <person name="Zhang H."/>
        </authorList>
    </citation>
    <scope>NUCLEOTIDE SEQUENCE</scope>
    <source>
        <strain evidence="6">3651</strain>
    </source>
</reference>
<dbReference type="Pfam" id="PF02953">
    <property type="entry name" value="zf-Tim10_DDP"/>
    <property type="match status" value="1"/>
</dbReference>
<dbReference type="PROSITE" id="PS51292">
    <property type="entry name" value="ZF_RING_CH"/>
    <property type="match status" value="1"/>
</dbReference>
<dbReference type="PANTHER" id="PTHR46214">
    <property type="entry name" value="ZINC FINGER, RING-CH-TYPE"/>
    <property type="match status" value="1"/>
</dbReference>
<reference evidence="6" key="1">
    <citation type="submission" date="2020-06" db="EMBL/GenBank/DDBJ databases">
        <authorList>
            <person name="Li T."/>
            <person name="Hu X."/>
            <person name="Zhang T."/>
            <person name="Song X."/>
            <person name="Zhang H."/>
            <person name="Dai N."/>
            <person name="Sheng W."/>
            <person name="Hou X."/>
            <person name="Wei L."/>
        </authorList>
    </citation>
    <scope>NUCLEOTIDE SEQUENCE</scope>
    <source>
        <strain evidence="6">3651</strain>
        <tissue evidence="6">Leaf</tissue>
    </source>
</reference>
<evidence type="ECO:0000313" key="6">
    <source>
        <dbReference type="EMBL" id="KAK4418995.1"/>
    </source>
</evidence>
<dbReference type="SMART" id="SM00744">
    <property type="entry name" value="RINGv"/>
    <property type="match status" value="1"/>
</dbReference>
<dbReference type="InterPro" id="IPR013083">
    <property type="entry name" value="Znf_RING/FYVE/PHD"/>
</dbReference>
<keyword evidence="7" id="KW-1185">Reference proteome</keyword>
<dbReference type="Pfam" id="PF12906">
    <property type="entry name" value="RINGv"/>
    <property type="match status" value="1"/>
</dbReference>
<gene>
    <name evidence="6" type="ORF">Salat_2312300</name>
</gene>
<dbReference type="SUPFAM" id="SSF57850">
    <property type="entry name" value="RING/U-box"/>
    <property type="match status" value="1"/>
</dbReference>
<proteinExistence type="predicted"/>
<dbReference type="EMBL" id="JACGWO010000009">
    <property type="protein sequence ID" value="KAK4418995.1"/>
    <property type="molecule type" value="Genomic_DNA"/>
</dbReference>
<keyword evidence="3" id="KW-0862">Zinc</keyword>
<dbReference type="SUPFAM" id="SSF144122">
    <property type="entry name" value="Tim10-like"/>
    <property type="match status" value="1"/>
</dbReference>
<protein>
    <submittedName>
        <fullName evidence="6">Mitochondrial import inner membrane translocase subunit TIM10</fullName>
    </submittedName>
</protein>
<keyword evidence="2" id="KW-0863">Zinc-finger</keyword>
<dbReference type="PANTHER" id="PTHR46214:SF42">
    <property type="entry name" value="RING-CH-TYPE DOMAIN-CONTAINING PROTEIN"/>
    <property type="match status" value="1"/>
</dbReference>
<dbReference type="InterPro" id="IPR004217">
    <property type="entry name" value="Tim10-like"/>
</dbReference>
<sequence>MATLEMSHIDLECGYRSSVGGGGTSEVEEEEEEGSVCFSDADDGSCHSQFYSTADGDGSYDDYSFACGSEILEDEGVESRRVSVSSVADPSDSVDLESGEKKAHLDSLDRDCRICHLSLVSSSPGSGIPIELGCSCKDDLAAAHKHCAETWFKIKGNKTCEICNSIACNVAGPNETEAVQQASESSAVVAATSSAPPPPPSTSENRTCLNGHRFLNFLLACMTTMTEKIVKMMPDSINCNYEIDRFQRNCVLLALSVFSISDLMAASNTPSAFEREQIIGMMEKEMEYRVEMFNKLTHTCFNKCIENKYKESELNMGENSCIDRCVSKYWQVTNLVGQLLGNNRPPM</sequence>
<dbReference type="InterPro" id="IPR011016">
    <property type="entry name" value="Znf_RING-CH"/>
</dbReference>
<evidence type="ECO:0000256" key="3">
    <source>
        <dbReference type="ARBA" id="ARBA00022833"/>
    </source>
</evidence>
<dbReference type="AlphaFoldDB" id="A0AAE1XVU9"/>
<name>A0AAE1XVU9_9LAMI</name>
<dbReference type="Proteomes" id="UP001293254">
    <property type="component" value="Unassembled WGS sequence"/>
</dbReference>
<evidence type="ECO:0000256" key="2">
    <source>
        <dbReference type="ARBA" id="ARBA00022771"/>
    </source>
</evidence>
<keyword evidence="1" id="KW-0479">Metal-binding</keyword>
<feature type="compositionally biased region" description="Low complexity" evidence="4">
    <location>
        <begin position="183"/>
        <end position="194"/>
    </location>
</feature>